<keyword evidence="3 5" id="KW-0819">tRNA processing</keyword>
<organism evidence="9 10">
    <name type="scientific">Thermosulfurimonas dismutans</name>
    <dbReference type="NCBI Taxonomy" id="999894"/>
    <lineage>
        <taxon>Bacteria</taxon>
        <taxon>Pseudomonadati</taxon>
        <taxon>Thermodesulfobacteriota</taxon>
        <taxon>Thermodesulfobacteria</taxon>
        <taxon>Thermodesulfobacteriales</taxon>
        <taxon>Thermodesulfobacteriaceae</taxon>
        <taxon>Thermosulfurimonas</taxon>
    </lineage>
</organism>
<dbReference type="SUPFAM" id="SSF51395">
    <property type="entry name" value="FMN-linked oxidoreductases"/>
    <property type="match status" value="1"/>
</dbReference>
<keyword evidence="2 5" id="KW-0288">FMN</keyword>
<dbReference type="Proteomes" id="UP000078390">
    <property type="component" value="Unassembled WGS sequence"/>
</dbReference>
<dbReference type="STRING" id="999894.TDIS_1787"/>
<dbReference type="Pfam" id="PF01207">
    <property type="entry name" value="Dus"/>
    <property type="match status" value="1"/>
</dbReference>
<evidence type="ECO:0000256" key="5">
    <source>
        <dbReference type="PIRNR" id="PIRNR006621"/>
    </source>
</evidence>
<keyword evidence="4 5" id="KW-0560">Oxidoreductase</keyword>
<evidence type="ECO:0000256" key="4">
    <source>
        <dbReference type="ARBA" id="ARBA00023002"/>
    </source>
</evidence>
<dbReference type="InterPro" id="IPR035587">
    <property type="entry name" value="DUS-like_FMN-bd"/>
</dbReference>
<reference evidence="9 10" key="1">
    <citation type="submission" date="2016-04" db="EMBL/GenBank/DDBJ databases">
        <title>Genome analysis of Thermosulfurimonas dismutans, the first thermophilic sulfur-disproportionating bacterium of the phylum Thermodesulfobacteria.</title>
        <authorList>
            <person name="Mardanov A.V."/>
            <person name="Beletsky A.V."/>
            <person name="Kadnikov V.V."/>
            <person name="Slobodkin A.I."/>
            <person name="Ravin N.V."/>
        </authorList>
    </citation>
    <scope>NUCLEOTIDE SEQUENCE [LARGE SCALE GENOMIC DNA]</scope>
    <source>
        <strain evidence="9 10">S95</strain>
    </source>
</reference>
<feature type="active site" description="Proton donor" evidence="6">
    <location>
        <position position="95"/>
    </location>
</feature>
<dbReference type="AlphaFoldDB" id="A0A179D2Y7"/>
<dbReference type="GO" id="GO:0050660">
    <property type="term" value="F:flavin adenine dinucleotide binding"/>
    <property type="evidence" value="ECO:0007669"/>
    <property type="project" value="InterPro"/>
</dbReference>
<keyword evidence="7" id="KW-0547">Nucleotide-binding</keyword>
<dbReference type="PANTHER" id="PTHR11082">
    <property type="entry name" value="TRNA-DIHYDROURIDINE SYNTHASE"/>
    <property type="match status" value="1"/>
</dbReference>
<feature type="binding site" evidence="7">
    <location>
        <begin position="219"/>
        <end position="220"/>
    </location>
    <ligand>
        <name>FMN</name>
        <dbReference type="ChEBI" id="CHEBI:58210"/>
    </ligand>
</feature>
<name>A0A179D2Y7_9BACT</name>
<dbReference type="CDD" id="cd02801">
    <property type="entry name" value="DUS_like_FMN"/>
    <property type="match status" value="1"/>
</dbReference>
<dbReference type="EC" id="1.3.1.-" evidence="5"/>
<dbReference type="InterPro" id="IPR001269">
    <property type="entry name" value="DUS_fam"/>
</dbReference>
<comment type="cofactor">
    <cofactor evidence="5 7">
        <name>FMN</name>
        <dbReference type="ChEBI" id="CHEBI:58210"/>
    </cofactor>
</comment>
<dbReference type="Gene3D" id="3.20.20.70">
    <property type="entry name" value="Aldolase class I"/>
    <property type="match status" value="1"/>
</dbReference>
<dbReference type="InterPro" id="IPR013785">
    <property type="entry name" value="Aldolase_TIM"/>
</dbReference>
<comment type="caution">
    <text evidence="9">The sequence shown here is derived from an EMBL/GenBank/DDBJ whole genome shotgun (WGS) entry which is preliminary data.</text>
</comment>
<protein>
    <recommendedName>
        <fullName evidence="5">tRNA-dihydrouridine synthase</fullName>
        <ecNumber evidence="5">1.3.1.-</ecNumber>
    </recommendedName>
</protein>
<dbReference type="GO" id="GO:0017150">
    <property type="term" value="F:tRNA dihydrouridine synthase activity"/>
    <property type="evidence" value="ECO:0007669"/>
    <property type="project" value="InterPro"/>
</dbReference>
<feature type="binding site" evidence="7">
    <location>
        <position position="164"/>
    </location>
    <ligand>
        <name>FMN</name>
        <dbReference type="ChEBI" id="CHEBI:58210"/>
    </ligand>
</feature>
<sequence>MRATLFLAPMDGLTHVAFRRLVAHYGPPDFFYTEMVSARAIVHQPPERDPYLFYTEADRPLIAQLAGREPEVIVQALERLEARFDFYGYDLNFGCARGRAKRYGWGAALLSEPELARKIAAGGRKMTRKPLFAKLRSTPGHDLRRLIAFAEGLLAEGVEILILHPRAPEDGFRRPPRWEEIAALKRETGATVIGNGDIFSPEDVLRMLETTGCDGVMIGRTALLRPWIFRDARAFLKGDPIPEAPNPFEPVLLMAEHLKLLPEEWREKRFNLWLFWYLQNFPFGLYYFGRVQKALGISEKLAVLKDLLYREKIPPYPARIRQNR</sequence>
<feature type="domain" description="DUS-like FMN-binding" evidence="8">
    <location>
        <begin position="7"/>
        <end position="269"/>
    </location>
</feature>
<gene>
    <name evidence="9" type="ORF">TDIS_1787</name>
</gene>
<evidence type="ECO:0000256" key="1">
    <source>
        <dbReference type="ARBA" id="ARBA00022630"/>
    </source>
</evidence>
<comment type="function">
    <text evidence="5">Catalyzes the synthesis of 5,6-dihydrouridine (D), a modified base found in the D-loop of most tRNAs, via the reduction of the C5-C6 double bond in target uridines.</text>
</comment>
<proteinExistence type="inferred from homology"/>
<dbReference type="PIRSF" id="PIRSF006621">
    <property type="entry name" value="Dus"/>
    <property type="match status" value="1"/>
</dbReference>
<feature type="binding site" evidence="7">
    <location>
        <position position="134"/>
    </location>
    <ligand>
        <name>FMN</name>
        <dbReference type="ChEBI" id="CHEBI:58210"/>
    </ligand>
</feature>
<feature type="binding site" evidence="7">
    <location>
        <position position="64"/>
    </location>
    <ligand>
        <name>FMN</name>
        <dbReference type="ChEBI" id="CHEBI:58210"/>
    </ligand>
</feature>
<evidence type="ECO:0000259" key="8">
    <source>
        <dbReference type="Pfam" id="PF01207"/>
    </source>
</evidence>
<dbReference type="EMBL" id="LWLG01000015">
    <property type="protein sequence ID" value="OAQ20161.1"/>
    <property type="molecule type" value="Genomic_DNA"/>
</dbReference>
<accession>A0A179D2Y7</accession>
<keyword evidence="1 5" id="KW-0285">Flavoprotein</keyword>
<dbReference type="RefSeq" id="WP_068671445.1">
    <property type="nucleotide sequence ID" value="NZ_LWLG01000015.1"/>
</dbReference>
<comment type="similarity">
    <text evidence="5">Belongs to the dus family.</text>
</comment>
<evidence type="ECO:0000313" key="9">
    <source>
        <dbReference type="EMBL" id="OAQ20161.1"/>
    </source>
</evidence>
<evidence type="ECO:0000256" key="3">
    <source>
        <dbReference type="ARBA" id="ARBA00022694"/>
    </source>
</evidence>
<keyword evidence="10" id="KW-1185">Reference proteome</keyword>
<evidence type="ECO:0000256" key="2">
    <source>
        <dbReference type="ARBA" id="ARBA00022643"/>
    </source>
</evidence>
<dbReference type="PATRIC" id="fig|999894.6.peg.1785"/>
<evidence type="ECO:0000313" key="10">
    <source>
        <dbReference type="Proteomes" id="UP000078390"/>
    </source>
</evidence>
<dbReference type="PANTHER" id="PTHR11082:SF25">
    <property type="entry name" value="DUS-LIKE FMN-BINDING DOMAIN-CONTAINING PROTEIN"/>
    <property type="match status" value="1"/>
</dbReference>
<evidence type="ECO:0000256" key="7">
    <source>
        <dbReference type="PIRSR" id="PIRSR006621-2"/>
    </source>
</evidence>
<evidence type="ECO:0000256" key="6">
    <source>
        <dbReference type="PIRSR" id="PIRSR006621-1"/>
    </source>
</evidence>
<dbReference type="OrthoDB" id="9764501at2"/>